<proteinExistence type="predicted"/>
<accession>A0A1Z2XE48</accession>
<dbReference type="KEGG" id="pary:A4V02_03115"/>
<protein>
    <recommendedName>
        <fullName evidence="3">RHS repeat-associated core domain-containing protein</fullName>
    </recommendedName>
</protein>
<dbReference type="GeneID" id="65535833"/>
<evidence type="ECO:0000313" key="2">
    <source>
        <dbReference type="Proteomes" id="UP000186351"/>
    </source>
</evidence>
<accession>A0A1B1S7N8</accession>
<reference evidence="2" key="1">
    <citation type="submission" date="2016-04" db="EMBL/GenBank/DDBJ databases">
        <title>Complete Genome Sequences of Twelve Strains of a Stable Defined Moderately Diverse Mouse Microbiota 2 (sDMDMm2).</title>
        <authorList>
            <person name="Uchimura Y."/>
            <person name="Wyss M."/>
            <person name="Brugiroux S."/>
            <person name="Limenitakis J.P."/>
            <person name="Stecher B."/>
            <person name="McCoy K.D."/>
            <person name="Macpherson A.J."/>
        </authorList>
    </citation>
    <scope>NUCLEOTIDE SEQUENCE [LARGE SCALE GENOMIC DNA]</scope>
    <source>
        <strain evidence="2">YL27</strain>
    </source>
</reference>
<keyword evidence="2" id="KW-1185">Reference proteome</keyword>
<organism evidence="1 2">
    <name type="scientific">Muribaculum intestinale</name>
    <dbReference type="NCBI Taxonomy" id="1796646"/>
    <lineage>
        <taxon>Bacteria</taxon>
        <taxon>Pseudomonadati</taxon>
        <taxon>Bacteroidota</taxon>
        <taxon>Bacteroidia</taxon>
        <taxon>Bacteroidales</taxon>
        <taxon>Muribaculaceae</taxon>
        <taxon>Muribaculum</taxon>
    </lineage>
</organism>
<dbReference type="Proteomes" id="UP000186351">
    <property type="component" value="Chromosome"/>
</dbReference>
<evidence type="ECO:0000313" key="1">
    <source>
        <dbReference type="EMBL" id="ANU62812.1"/>
    </source>
</evidence>
<dbReference type="STRING" id="1796646.A4V02_03115"/>
<dbReference type="RefSeq" id="WP_068960192.1">
    <property type="nucleotide sequence ID" value="NZ_CP015402.2"/>
</dbReference>
<sequence>MNYILSFGVIKDIRLDNVGSQILAATIAPTSSTVSTMDNSVIGALKEETTFGFSYDAAGNLTSDDIRD</sequence>
<gene>
    <name evidence="1" type="ORF">A4V02_03115</name>
</gene>
<evidence type="ECO:0008006" key="3">
    <source>
        <dbReference type="Google" id="ProtNLM"/>
    </source>
</evidence>
<dbReference type="AlphaFoldDB" id="A0A1B1S7N8"/>
<name>A0A1B1S7N8_9BACT</name>
<dbReference type="EMBL" id="CP015402">
    <property type="protein sequence ID" value="ANU62812.1"/>
    <property type="molecule type" value="Genomic_DNA"/>
</dbReference>